<dbReference type="OrthoDB" id="777193at2759"/>
<protein>
    <recommendedName>
        <fullName evidence="4">Late embryogenesis abundant protein LEA-2 subgroup domain-containing protein</fullName>
    </recommendedName>
</protein>
<comment type="caution">
    <text evidence="2">The sequence shown here is derived from an EMBL/GenBank/DDBJ whole genome shotgun (WGS) entry which is preliminary data.</text>
</comment>
<organism evidence="2 3">
    <name type="scientific">Tetracentron sinense</name>
    <name type="common">Spur-leaf</name>
    <dbReference type="NCBI Taxonomy" id="13715"/>
    <lineage>
        <taxon>Eukaryota</taxon>
        <taxon>Viridiplantae</taxon>
        <taxon>Streptophyta</taxon>
        <taxon>Embryophyta</taxon>
        <taxon>Tracheophyta</taxon>
        <taxon>Spermatophyta</taxon>
        <taxon>Magnoliopsida</taxon>
        <taxon>Trochodendrales</taxon>
        <taxon>Trochodendraceae</taxon>
        <taxon>Tetracentron</taxon>
    </lineage>
</organism>
<dbReference type="PANTHER" id="PTHR48436:SF1">
    <property type="entry name" value="2, PUTATIVE-RELATED"/>
    <property type="match status" value="1"/>
</dbReference>
<evidence type="ECO:0008006" key="4">
    <source>
        <dbReference type="Google" id="ProtNLM"/>
    </source>
</evidence>
<dbReference type="EMBL" id="JABCRI010000007">
    <property type="protein sequence ID" value="KAF8403824.1"/>
    <property type="molecule type" value="Genomic_DNA"/>
</dbReference>
<dbReference type="AlphaFoldDB" id="A0A834Z9C0"/>
<name>A0A834Z9C0_TETSI</name>
<dbReference type="Proteomes" id="UP000655225">
    <property type="component" value="Unassembled WGS sequence"/>
</dbReference>
<evidence type="ECO:0000256" key="1">
    <source>
        <dbReference type="SAM" id="Phobius"/>
    </source>
</evidence>
<sequence length="340" mass="38605">MANQRIDGEDQEALFNSYPCAVYYVQSPSTVSHANSAECRNNESAFLSSFQSDNFINNPTINTNQEVAQFTLSRYSSSRGSNNSFLHEKKIAYDLQSHGTGTENGETRRRVICDDEVEDDDYDGEEEGRKKGCWRFFSFGTYPSCMWICLQISWRILVSLAAALLVFYIVTKPPPPKMSIKLAEVHQFGLGEGVDGSGVTTKILTCNCSMDLVIDNKSKIFGLHIHPPFMEMTFGRLSFANSQGLELYAESDNSRTFKIYVGTRNKAMYGAGRSMQDMLESGKGLPLVIRMKLRSSFRVVPNLIMPRFHHRAECLLVLYNRYDKRHRTQVYTSRCMINSN</sequence>
<keyword evidence="3" id="KW-1185">Reference proteome</keyword>
<dbReference type="OMA" id="PKFHHQA"/>
<gene>
    <name evidence="2" type="ORF">HHK36_011930</name>
</gene>
<proteinExistence type="predicted"/>
<dbReference type="PANTHER" id="PTHR48436">
    <property type="entry name" value="2, PUTATIVE-RELATED"/>
    <property type="match status" value="1"/>
</dbReference>
<evidence type="ECO:0000313" key="2">
    <source>
        <dbReference type="EMBL" id="KAF8403824.1"/>
    </source>
</evidence>
<keyword evidence="1" id="KW-1133">Transmembrane helix</keyword>
<dbReference type="InterPro" id="IPR055276">
    <property type="entry name" value="NHL41-like"/>
</dbReference>
<reference evidence="2 3" key="1">
    <citation type="submission" date="2020-04" db="EMBL/GenBank/DDBJ databases">
        <title>Plant Genome Project.</title>
        <authorList>
            <person name="Zhang R.-G."/>
        </authorList>
    </citation>
    <scope>NUCLEOTIDE SEQUENCE [LARGE SCALE GENOMIC DNA]</scope>
    <source>
        <strain evidence="2">YNK0</strain>
        <tissue evidence="2">Leaf</tissue>
    </source>
</reference>
<keyword evidence="1" id="KW-0472">Membrane</keyword>
<feature type="transmembrane region" description="Helical" evidence="1">
    <location>
        <begin position="152"/>
        <end position="171"/>
    </location>
</feature>
<evidence type="ECO:0000313" key="3">
    <source>
        <dbReference type="Proteomes" id="UP000655225"/>
    </source>
</evidence>
<keyword evidence="1" id="KW-0812">Transmembrane</keyword>
<accession>A0A834Z9C0</accession>